<keyword evidence="9" id="KW-0436">Ligase</keyword>
<feature type="transmembrane region" description="Helical" evidence="6">
    <location>
        <begin position="43"/>
        <end position="64"/>
    </location>
</feature>
<dbReference type="PANTHER" id="PTHR37422">
    <property type="entry name" value="TEICHURONIC ACID BIOSYNTHESIS PROTEIN TUAE"/>
    <property type="match status" value="1"/>
</dbReference>
<comment type="subcellular location">
    <subcellularLocation>
        <location evidence="1">Membrane</location>
        <topology evidence="1">Multi-pass membrane protein</topology>
    </subcellularLocation>
</comment>
<evidence type="ECO:0000256" key="6">
    <source>
        <dbReference type="SAM" id="Phobius"/>
    </source>
</evidence>
<keyword evidence="2 6" id="KW-0812">Transmembrane</keyword>
<evidence type="ECO:0000256" key="5">
    <source>
        <dbReference type="SAM" id="MobiDB-lite"/>
    </source>
</evidence>
<dbReference type="Pfam" id="PF19358">
    <property type="entry name" value="DUF5935"/>
    <property type="match status" value="1"/>
</dbReference>
<protein>
    <submittedName>
        <fullName evidence="9">O-glycosylation ligase, exosortase A system-associated</fullName>
    </submittedName>
</protein>
<accession>A0ABU9IIY1</accession>
<feature type="transmembrane region" description="Helical" evidence="6">
    <location>
        <begin position="167"/>
        <end position="189"/>
    </location>
</feature>
<dbReference type="GO" id="GO:0016874">
    <property type="term" value="F:ligase activity"/>
    <property type="evidence" value="ECO:0007669"/>
    <property type="project" value="UniProtKB-KW"/>
</dbReference>
<reference evidence="9 10" key="1">
    <citation type="submission" date="2024-04" db="EMBL/GenBank/DDBJ databases">
        <title>Aurantiacibacter sp. DGU6 16S ribosomal RNA gene Genome sequencing and assembly.</title>
        <authorList>
            <person name="Park S."/>
        </authorList>
    </citation>
    <scope>NUCLEOTIDE SEQUENCE [LARGE SCALE GENOMIC DNA]</scope>
    <source>
        <strain evidence="9 10">DGU6</strain>
    </source>
</reference>
<evidence type="ECO:0000256" key="2">
    <source>
        <dbReference type="ARBA" id="ARBA00022692"/>
    </source>
</evidence>
<feature type="transmembrane region" description="Helical" evidence="6">
    <location>
        <begin position="106"/>
        <end position="123"/>
    </location>
</feature>
<feature type="transmembrane region" description="Helical" evidence="6">
    <location>
        <begin position="224"/>
        <end position="240"/>
    </location>
</feature>
<evidence type="ECO:0000313" key="10">
    <source>
        <dbReference type="Proteomes" id="UP001497045"/>
    </source>
</evidence>
<feature type="domain" description="O-antigen ligase-related" evidence="7">
    <location>
        <begin position="209"/>
        <end position="360"/>
    </location>
</feature>
<dbReference type="Pfam" id="PF04932">
    <property type="entry name" value="Wzy_C"/>
    <property type="match status" value="1"/>
</dbReference>
<evidence type="ECO:0000256" key="4">
    <source>
        <dbReference type="ARBA" id="ARBA00023136"/>
    </source>
</evidence>
<feature type="transmembrane region" description="Helical" evidence="6">
    <location>
        <begin position="352"/>
        <end position="370"/>
    </location>
</feature>
<feature type="transmembrane region" description="Helical" evidence="6">
    <location>
        <begin position="201"/>
        <end position="218"/>
    </location>
</feature>
<feature type="compositionally biased region" description="Pro residues" evidence="5">
    <location>
        <begin position="453"/>
        <end position="466"/>
    </location>
</feature>
<evidence type="ECO:0000259" key="8">
    <source>
        <dbReference type="Pfam" id="PF19358"/>
    </source>
</evidence>
<feature type="transmembrane region" description="Helical" evidence="6">
    <location>
        <begin position="245"/>
        <end position="265"/>
    </location>
</feature>
<organism evidence="9 10">
    <name type="scientific">Aurantiacibacter gilvus</name>
    <dbReference type="NCBI Taxonomy" id="3139141"/>
    <lineage>
        <taxon>Bacteria</taxon>
        <taxon>Pseudomonadati</taxon>
        <taxon>Pseudomonadota</taxon>
        <taxon>Alphaproteobacteria</taxon>
        <taxon>Sphingomonadales</taxon>
        <taxon>Erythrobacteraceae</taxon>
        <taxon>Aurantiacibacter</taxon>
    </lineage>
</organism>
<feature type="transmembrane region" description="Helical" evidence="6">
    <location>
        <begin position="130"/>
        <end position="147"/>
    </location>
</feature>
<sequence length="466" mass="51357">MRDLVLLAFVAAVVAMGFRRPFFWVLLYIYVDIVTPQKIGFGIITSISLSLLCFVAAFAGYVLLDSKQGSRFTLRQGLIVALLGWCAITTFFLADFPVEAATKWDWVWKSLFFAAFLPLTLRTKLRLESAALVMVLAAGTIIISAGIKTVLSGGGYGVLTSLVDDNSGLYEGSTLSTVAIAMVPLTLWVAKHGSIFTERKLAMTFAVALVFASLLIPIGTQTRTGLICIAVLGVLVLRSVKYRFVYAGLAGLALLVAIPFLPASYTERMSTITEYQADESASTRVAVWRWTIDYVQANPLGGGFDAFLGNSFTYNTRQTVELGNTETVVYQEVTDEGRAYHSAYFEVLGEQGFPGFLIWLSLHGLGLWQMERIRRRYKDSKDTGEVRWRSLATALQQGHVVYLVGAVFVGVGYQPFMFMLLGLQIALYTLMKRDWQGTQVQPKPWLANQSPEGQPPEGQPPKGQPA</sequence>
<feature type="transmembrane region" description="Helical" evidence="6">
    <location>
        <begin position="76"/>
        <end position="94"/>
    </location>
</feature>
<evidence type="ECO:0000259" key="7">
    <source>
        <dbReference type="Pfam" id="PF04932"/>
    </source>
</evidence>
<evidence type="ECO:0000256" key="1">
    <source>
        <dbReference type="ARBA" id="ARBA00004141"/>
    </source>
</evidence>
<dbReference type="RefSeq" id="WP_341674533.1">
    <property type="nucleotide sequence ID" value="NZ_JBBYHV010000002.1"/>
</dbReference>
<evidence type="ECO:0000313" key="9">
    <source>
        <dbReference type="EMBL" id="MEL1251994.1"/>
    </source>
</evidence>
<feature type="domain" description="DUF5935" evidence="8">
    <location>
        <begin position="1"/>
        <end position="193"/>
    </location>
</feature>
<dbReference type="EMBL" id="JBBYHV010000002">
    <property type="protein sequence ID" value="MEL1251994.1"/>
    <property type="molecule type" value="Genomic_DNA"/>
</dbReference>
<dbReference type="InterPro" id="IPR051533">
    <property type="entry name" value="WaaL-like"/>
</dbReference>
<gene>
    <name evidence="9" type="ORF">AAEO60_15060</name>
</gene>
<proteinExistence type="predicted"/>
<feature type="region of interest" description="Disordered" evidence="5">
    <location>
        <begin position="441"/>
        <end position="466"/>
    </location>
</feature>
<keyword evidence="3 6" id="KW-1133">Transmembrane helix</keyword>
<dbReference type="Proteomes" id="UP001497045">
    <property type="component" value="Unassembled WGS sequence"/>
</dbReference>
<dbReference type="InterPro" id="IPR045979">
    <property type="entry name" value="DUF5935"/>
</dbReference>
<evidence type="ECO:0000256" key="3">
    <source>
        <dbReference type="ARBA" id="ARBA00022989"/>
    </source>
</evidence>
<dbReference type="InterPro" id="IPR017528">
    <property type="entry name" value="CHP03097O-antigen_lig-rel"/>
</dbReference>
<dbReference type="InterPro" id="IPR007016">
    <property type="entry name" value="O-antigen_ligase-rel_domated"/>
</dbReference>
<keyword evidence="4 6" id="KW-0472">Membrane</keyword>
<dbReference type="NCBIfam" id="TIGR03097">
    <property type="entry name" value="PEP_O_lig_1"/>
    <property type="match status" value="1"/>
</dbReference>
<dbReference type="PANTHER" id="PTHR37422:SF13">
    <property type="entry name" value="LIPOPOLYSACCHARIDE BIOSYNTHESIS PROTEIN PA4999-RELATED"/>
    <property type="match status" value="1"/>
</dbReference>
<keyword evidence="10" id="KW-1185">Reference proteome</keyword>
<name>A0ABU9IIY1_9SPHN</name>
<comment type="caution">
    <text evidence="9">The sequence shown here is derived from an EMBL/GenBank/DDBJ whole genome shotgun (WGS) entry which is preliminary data.</text>
</comment>